<keyword evidence="3" id="KW-1185">Reference proteome</keyword>
<comment type="caution">
    <text evidence="2">The sequence shown here is derived from an EMBL/GenBank/DDBJ whole genome shotgun (WGS) entry which is preliminary data.</text>
</comment>
<dbReference type="PANTHER" id="PTHR38037:SF1">
    <property type="entry name" value="ATP-DEPENDENT ZINC PROTEASE DOMAIN-CONTAINING PROTEIN-RELATED"/>
    <property type="match status" value="1"/>
</dbReference>
<dbReference type="SUPFAM" id="SSF50630">
    <property type="entry name" value="Acid proteases"/>
    <property type="match status" value="1"/>
</dbReference>
<evidence type="ECO:0000313" key="2">
    <source>
        <dbReference type="EMBL" id="MBP1473799.1"/>
    </source>
</evidence>
<keyword evidence="2" id="KW-0378">Hydrolase</keyword>
<proteinExistence type="predicted"/>
<sequence>MTDVITLGWRERLALPQLGIDMLKAKLDTGARSSSLHVDALEPFERGGATWLRFSMTVGRRLHPSSVQCEAPALGRRVVTDTGGHGTERWFVRTDVLLAGERYPIEISLTDRRHMLFPMLLGRSALHGRFAVDPSLSYTQPRPRPVFAAEPVARVANPPHHGQLP</sequence>
<dbReference type="PANTHER" id="PTHR38037">
    <property type="entry name" value="ZN_PROTEASE DOMAIN-CONTAINING PROTEIN"/>
    <property type="match status" value="1"/>
</dbReference>
<dbReference type="RefSeq" id="WP_209617228.1">
    <property type="nucleotide sequence ID" value="NZ_JAGJRS010000013.1"/>
</dbReference>
<evidence type="ECO:0000259" key="1">
    <source>
        <dbReference type="Pfam" id="PF05618"/>
    </source>
</evidence>
<organism evidence="2 3">
    <name type="scientific">Frateuria flava</name>
    <dbReference type="NCBI Taxonomy" id="2821489"/>
    <lineage>
        <taxon>Bacteria</taxon>
        <taxon>Pseudomonadati</taxon>
        <taxon>Pseudomonadota</taxon>
        <taxon>Gammaproteobacteria</taxon>
        <taxon>Lysobacterales</taxon>
        <taxon>Rhodanobacteraceae</taxon>
        <taxon>Frateuria</taxon>
    </lineage>
</organism>
<name>A0ABS4DL69_9GAMM</name>
<dbReference type="Pfam" id="PF05618">
    <property type="entry name" value="Zn_protease"/>
    <property type="match status" value="1"/>
</dbReference>
<gene>
    <name evidence="2" type="ORF">J7I44_05775</name>
</gene>
<dbReference type="EMBL" id="JAGJRS010000013">
    <property type="protein sequence ID" value="MBP1473799.1"/>
    <property type="molecule type" value="Genomic_DNA"/>
</dbReference>
<evidence type="ECO:0000313" key="3">
    <source>
        <dbReference type="Proteomes" id="UP000823790"/>
    </source>
</evidence>
<dbReference type="Gene3D" id="2.40.70.10">
    <property type="entry name" value="Acid Proteases"/>
    <property type="match status" value="1"/>
</dbReference>
<dbReference type="GO" id="GO:0008233">
    <property type="term" value="F:peptidase activity"/>
    <property type="evidence" value="ECO:0007669"/>
    <property type="project" value="UniProtKB-KW"/>
</dbReference>
<keyword evidence="2" id="KW-0645">Protease</keyword>
<dbReference type="InterPro" id="IPR021109">
    <property type="entry name" value="Peptidase_aspartic_dom_sf"/>
</dbReference>
<dbReference type="Proteomes" id="UP000823790">
    <property type="component" value="Unassembled WGS sequence"/>
</dbReference>
<dbReference type="InterPro" id="IPR008503">
    <property type="entry name" value="Asp_endopeptidase"/>
</dbReference>
<dbReference type="GO" id="GO:0006508">
    <property type="term" value="P:proteolysis"/>
    <property type="evidence" value="ECO:0007669"/>
    <property type="project" value="UniProtKB-KW"/>
</dbReference>
<protein>
    <submittedName>
        <fullName evidence="2">ATP-dependent zinc protease</fullName>
    </submittedName>
</protein>
<feature type="domain" description="Retropepsin-like aspartic endopeptidase" evidence="1">
    <location>
        <begin position="7"/>
        <end position="143"/>
    </location>
</feature>
<accession>A0ABS4DL69</accession>
<reference evidence="2 3" key="1">
    <citation type="submission" date="2021-04" db="EMBL/GenBank/DDBJ databases">
        <authorList>
            <person name="Huq M.A."/>
        </authorList>
    </citation>
    <scope>NUCLEOTIDE SEQUENCE [LARGE SCALE GENOMIC DNA]</scope>
    <source>
        <strain evidence="2 3">MAH-13</strain>
    </source>
</reference>